<gene>
    <name evidence="3" type="ORF">JAAARDRAFT_201249</name>
</gene>
<accession>A0A067P246</accession>
<feature type="domain" description="ASX DEUBAD" evidence="2">
    <location>
        <begin position="22"/>
        <end position="160"/>
    </location>
</feature>
<keyword evidence="4" id="KW-1185">Reference proteome</keyword>
<evidence type="ECO:0000259" key="2">
    <source>
        <dbReference type="Pfam" id="PF13919"/>
    </source>
</evidence>
<sequence length="195" mass="21242">MASGTVRSSIHIATRALKYPVPKSDLTTIDICTILNASTWGAPSPEARGSLCALLPPTAFANFQLSVDPAYPSELTQADKMEVDGDESQTQDTSLPLTELFDPSTFTDPHFLAAAHTFQDHIFSGWMTDAHKEAVTKYEQGIIDGSLHAAWKDEVWKREHLPPIPVVTSGQPGPSSDDSGIISESWVSSPFYRPQ</sequence>
<feature type="compositionally biased region" description="Low complexity" evidence="1">
    <location>
        <begin position="169"/>
        <end position="180"/>
    </location>
</feature>
<reference evidence="4" key="1">
    <citation type="journal article" date="2014" name="Proc. Natl. Acad. Sci. U.S.A.">
        <title>Extensive sampling of basidiomycete genomes demonstrates inadequacy of the white-rot/brown-rot paradigm for wood decay fungi.</title>
        <authorList>
            <person name="Riley R."/>
            <person name="Salamov A.A."/>
            <person name="Brown D.W."/>
            <person name="Nagy L.G."/>
            <person name="Floudas D."/>
            <person name="Held B.W."/>
            <person name="Levasseur A."/>
            <person name="Lombard V."/>
            <person name="Morin E."/>
            <person name="Otillar R."/>
            <person name="Lindquist E.A."/>
            <person name="Sun H."/>
            <person name="LaButti K.M."/>
            <person name="Schmutz J."/>
            <person name="Jabbour D."/>
            <person name="Luo H."/>
            <person name="Baker S.E."/>
            <person name="Pisabarro A.G."/>
            <person name="Walton J.D."/>
            <person name="Blanchette R.A."/>
            <person name="Henrissat B."/>
            <person name="Martin F."/>
            <person name="Cullen D."/>
            <person name="Hibbett D.S."/>
            <person name="Grigoriev I.V."/>
        </authorList>
    </citation>
    <scope>NUCLEOTIDE SEQUENCE [LARGE SCALE GENOMIC DNA]</scope>
    <source>
        <strain evidence="4">MUCL 33604</strain>
    </source>
</reference>
<proteinExistence type="predicted"/>
<dbReference type="Proteomes" id="UP000027265">
    <property type="component" value="Unassembled WGS sequence"/>
</dbReference>
<evidence type="ECO:0000313" key="3">
    <source>
        <dbReference type="EMBL" id="KDQ48983.1"/>
    </source>
</evidence>
<name>A0A067P246_9AGAM</name>
<dbReference type="STRING" id="933084.A0A067P246"/>
<feature type="region of interest" description="Disordered" evidence="1">
    <location>
        <begin position="163"/>
        <end position="195"/>
    </location>
</feature>
<dbReference type="HOGENOM" id="CLU_1396511_0_0_1"/>
<dbReference type="AlphaFoldDB" id="A0A067P246"/>
<protein>
    <recommendedName>
        <fullName evidence="2">ASX DEUBAD domain-containing protein</fullName>
    </recommendedName>
</protein>
<dbReference type="InParanoid" id="A0A067P246"/>
<evidence type="ECO:0000313" key="4">
    <source>
        <dbReference type="Proteomes" id="UP000027265"/>
    </source>
</evidence>
<dbReference type="InterPro" id="IPR028020">
    <property type="entry name" value="ASX_DEUBAD_dom"/>
</dbReference>
<organism evidence="3 4">
    <name type="scientific">Jaapia argillacea MUCL 33604</name>
    <dbReference type="NCBI Taxonomy" id="933084"/>
    <lineage>
        <taxon>Eukaryota</taxon>
        <taxon>Fungi</taxon>
        <taxon>Dikarya</taxon>
        <taxon>Basidiomycota</taxon>
        <taxon>Agaricomycotina</taxon>
        <taxon>Agaricomycetes</taxon>
        <taxon>Agaricomycetidae</taxon>
        <taxon>Jaapiales</taxon>
        <taxon>Jaapiaceae</taxon>
        <taxon>Jaapia</taxon>
    </lineage>
</organism>
<dbReference type="EMBL" id="KL197877">
    <property type="protein sequence ID" value="KDQ48983.1"/>
    <property type="molecule type" value="Genomic_DNA"/>
</dbReference>
<dbReference type="Pfam" id="PF13919">
    <property type="entry name" value="ASXH"/>
    <property type="match status" value="1"/>
</dbReference>
<evidence type="ECO:0000256" key="1">
    <source>
        <dbReference type="SAM" id="MobiDB-lite"/>
    </source>
</evidence>
<dbReference type="OrthoDB" id="2289918at2759"/>